<dbReference type="InterPro" id="IPR008271">
    <property type="entry name" value="Ser/Thr_kinase_AS"/>
</dbReference>
<evidence type="ECO:0000256" key="12">
    <source>
        <dbReference type="PIRSR" id="PIRSR000615-3"/>
    </source>
</evidence>
<keyword evidence="12" id="KW-0460">Magnesium</keyword>
<feature type="binding site" evidence="12">
    <location>
        <position position="144"/>
    </location>
    <ligand>
        <name>Mg(2+)</name>
        <dbReference type="ChEBI" id="CHEBI:18420"/>
    </ligand>
</feature>
<evidence type="ECO:0000256" key="7">
    <source>
        <dbReference type="ARBA" id="ARBA00022777"/>
    </source>
</evidence>
<dbReference type="PROSITE" id="PS00107">
    <property type="entry name" value="PROTEIN_KINASE_ATP"/>
    <property type="match status" value="1"/>
</dbReference>
<sequence length="332" mass="37268">MIFSLEELEKATEKFDESRKLGGGGHGIVYKGILSNKDVVAIKKSKITIQREIEDFINEVAILSQINHRNVVRLFGCYLETQVPLLVYEFISNGTLSDYLHVEGPRSLSWRDRVRIALETASALSYLHSSALTSIIHRDVKSANILLDHRLTAKVSDFGASRGIAIDQTGLNTAIQGTFGYLDPEYYQTSRLTDKSDVYSFGVILVELLTRKKPYAFMHSEGVSLIAQFNLVLRQDKLCEILDLQIISECLEGAKEVAALASTCLNLKGEERPTMRQAQMTLERLLLANKNIEEGYPDELNCTLAQIRNNNDNNSRQHSAEQELVQSASFPR</sequence>
<comment type="similarity">
    <text evidence="14">Belongs to the protein kinase superfamily.</text>
</comment>
<protein>
    <recommendedName>
        <fullName evidence="16">Protein kinase domain-containing protein</fullName>
    </recommendedName>
</protein>
<keyword evidence="18" id="KW-1185">Reference proteome</keyword>
<keyword evidence="7" id="KW-0418">Kinase</keyword>
<evidence type="ECO:0000256" key="1">
    <source>
        <dbReference type="ARBA" id="ARBA00004479"/>
    </source>
</evidence>
<dbReference type="Gramene" id="TuG1812G0700005435.01.T01">
    <property type="protein sequence ID" value="TuG1812G0700005435.01.T01.cds436189"/>
    <property type="gene ID" value="TuG1812G0700005435.01"/>
</dbReference>
<evidence type="ECO:0000313" key="18">
    <source>
        <dbReference type="Proteomes" id="UP000015106"/>
    </source>
</evidence>
<comment type="subcellular location">
    <subcellularLocation>
        <location evidence="1">Membrane</location>
        <topology evidence="1">Single-pass type I membrane protein</topology>
    </subcellularLocation>
</comment>
<evidence type="ECO:0000259" key="16">
    <source>
        <dbReference type="PROSITE" id="PS50011"/>
    </source>
</evidence>
<keyword evidence="12" id="KW-0479">Metal-binding</keyword>
<keyword evidence="8 13" id="KW-0067">ATP-binding</keyword>
<evidence type="ECO:0000256" key="14">
    <source>
        <dbReference type="RuleBase" id="RU000304"/>
    </source>
</evidence>
<feature type="region of interest" description="Disordered" evidence="15">
    <location>
        <begin position="311"/>
        <end position="332"/>
    </location>
</feature>
<organism evidence="17 18">
    <name type="scientific">Triticum urartu</name>
    <name type="common">Red wild einkorn</name>
    <name type="synonym">Crithodium urartu</name>
    <dbReference type="NCBI Taxonomy" id="4572"/>
    <lineage>
        <taxon>Eukaryota</taxon>
        <taxon>Viridiplantae</taxon>
        <taxon>Streptophyta</taxon>
        <taxon>Embryophyta</taxon>
        <taxon>Tracheophyta</taxon>
        <taxon>Spermatophyta</taxon>
        <taxon>Magnoliopsida</taxon>
        <taxon>Liliopsida</taxon>
        <taxon>Poales</taxon>
        <taxon>Poaceae</taxon>
        <taxon>BOP clade</taxon>
        <taxon>Pooideae</taxon>
        <taxon>Triticodae</taxon>
        <taxon>Triticeae</taxon>
        <taxon>Triticinae</taxon>
        <taxon>Triticum</taxon>
    </lineage>
</organism>
<keyword evidence="4" id="KW-0812">Transmembrane</keyword>
<dbReference type="InterPro" id="IPR045274">
    <property type="entry name" value="WAK-like"/>
</dbReference>
<dbReference type="Gene3D" id="3.30.200.20">
    <property type="entry name" value="Phosphorylase Kinase, domain 1"/>
    <property type="match status" value="1"/>
</dbReference>
<evidence type="ECO:0000256" key="11">
    <source>
        <dbReference type="PIRSR" id="PIRSR000615-1"/>
    </source>
</evidence>
<dbReference type="GO" id="GO:0005886">
    <property type="term" value="C:plasma membrane"/>
    <property type="evidence" value="ECO:0007669"/>
    <property type="project" value="TreeGrafter"/>
</dbReference>
<dbReference type="FunFam" id="3.30.200.20:FF:000043">
    <property type="entry name" value="Wall-associated receptor kinase 2"/>
    <property type="match status" value="1"/>
</dbReference>
<keyword evidence="2 14" id="KW-0723">Serine/threonine-protein kinase</keyword>
<evidence type="ECO:0000256" key="13">
    <source>
        <dbReference type="PROSITE-ProRule" id="PRU10141"/>
    </source>
</evidence>
<dbReference type="AlphaFoldDB" id="A0A8R7VBS9"/>
<feature type="active site" description="Proton acceptor" evidence="11">
    <location>
        <position position="139"/>
    </location>
</feature>
<dbReference type="PIRSF" id="PIRSF000615">
    <property type="entry name" value="TyrPK_CSF1-R"/>
    <property type="match status" value="1"/>
</dbReference>
<dbReference type="EnsemblPlants" id="TuG1812G0700005435.01.T01">
    <property type="protein sequence ID" value="TuG1812G0700005435.01.T01.cds436189"/>
    <property type="gene ID" value="TuG1812G0700005435.01"/>
</dbReference>
<dbReference type="FunFam" id="1.10.510.10:FF:000084">
    <property type="entry name" value="Wall-associated receptor kinase 2"/>
    <property type="match status" value="1"/>
</dbReference>
<proteinExistence type="inferred from homology"/>
<evidence type="ECO:0000256" key="2">
    <source>
        <dbReference type="ARBA" id="ARBA00022527"/>
    </source>
</evidence>
<dbReference type="InterPro" id="IPR017441">
    <property type="entry name" value="Protein_kinase_ATP_BS"/>
</dbReference>
<keyword evidence="5" id="KW-0732">Signal</keyword>
<name>A0A8R7VBS9_TRIUA</name>
<dbReference type="InterPro" id="IPR000719">
    <property type="entry name" value="Prot_kinase_dom"/>
</dbReference>
<evidence type="ECO:0000256" key="4">
    <source>
        <dbReference type="ARBA" id="ARBA00022692"/>
    </source>
</evidence>
<keyword evidence="9" id="KW-1133">Transmembrane helix</keyword>
<evidence type="ECO:0000256" key="8">
    <source>
        <dbReference type="ARBA" id="ARBA00022840"/>
    </source>
</evidence>
<dbReference type="Gene3D" id="1.10.510.10">
    <property type="entry name" value="Transferase(Phosphotransferase) domain 1"/>
    <property type="match status" value="1"/>
</dbReference>
<dbReference type="SUPFAM" id="SSF56112">
    <property type="entry name" value="Protein kinase-like (PK-like)"/>
    <property type="match status" value="1"/>
</dbReference>
<dbReference type="PROSITE" id="PS00108">
    <property type="entry name" value="PROTEIN_KINASE_ST"/>
    <property type="match status" value="1"/>
</dbReference>
<feature type="binding site" evidence="12">
    <location>
        <position position="157"/>
    </location>
    <ligand>
        <name>Mg(2+)</name>
        <dbReference type="ChEBI" id="CHEBI:18420"/>
    </ligand>
</feature>
<evidence type="ECO:0000256" key="5">
    <source>
        <dbReference type="ARBA" id="ARBA00022729"/>
    </source>
</evidence>
<dbReference type="SMART" id="SM00220">
    <property type="entry name" value="S_TKc"/>
    <property type="match status" value="1"/>
</dbReference>
<accession>A0A8R7VBS9</accession>
<evidence type="ECO:0000256" key="9">
    <source>
        <dbReference type="ARBA" id="ARBA00022989"/>
    </source>
</evidence>
<dbReference type="PANTHER" id="PTHR27005">
    <property type="entry name" value="WALL-ASSOCIATED RECEPTOR KINASE-LIKE 21"/>
    <property type="match status" value="1"/>
</dbReference>
<feature type="binding site" evidence="13">
    <location>
        <position position="44"/>
    </location>
    <ligand>
        <name>ATP</name>
        <dbReference type="ChEBI" id="CHEBI:30616"/>
    </ligand>
</feature>
<dbReference type="PANTHER" id="PTHR27005:SF493">
    <property type="entry name" value="OS09G0482640 PROTEIN"/>
    <property type="match status" value="1"/>
</dbReference>
<evidence type="ECO:0000256" key="6">
    <source>
        <dbReference type="ARBA" id="ARBA00022741"/>
    </source>
</evidence>
<dbReference type="GO" id="GO:0005524">
    <property type="term" value="F:ATP binding"/>
    <property type="evidence" value="ECO:0007669"/>
    <property type="project" value="UniProtKB-UniRule"/>
</dbReference>
<keyword evidence="3" id="KW-0808">Transferase</keyword>
<dbReference type="GO" id="GO:0004674">
    <property type="term" value="F:protein serine/threonine kinase activity"/>
    <property type="evidence" value="ECO:0007669"/>
    <property type="project" value="UniProtKB-KW"/>
</dbReference>
<evidence type="ECO:0000256" key="15">
    <source>
        <dbReference type="SAM" id="MobiDB-lite"/>
    </source>
</evidence>
<keyword evidence="6 13" id="KW-0547">Nucleotide-binding</keyword>
<dbReference type="GO" id="GO:0046872">
    <property type="term" value="F:metal ion binding"/>
    <property type="evidence" value="ECO:0007669"/>
    <property type="project" value="UniProtKB-KW"/>
</dbReference>
<dbReference type="Pfam" id="PF00069">
    <property type="entry name" value="Pkinase"/>
    <property type="match status" value="1"/>
</dbReference>
<dbReference type="GO" id="GO:0007166">
    <property type="term" value="P:cell surface receptor signaling pathway"/>
    <property type="evidence" value="ECO:0007669"/>
    <property type="project" value="InterPro"/>
</dbReference>
<keyword evidence="10" id="KW-0472">Membrane</keyword>
<dbReference type="Proteomes" id="UP000015106">
    <property type="component" value="Chromosome 7"/>
</dbReference>
<dbReference type="PROSITE" id="PS50011">
    <property type="entry name" value="PROTEIN_KINASE_DOM"/>
    <property type="match status" value="1"/>
</dbReference>
<reference evidence="18" key="1">
    <citation type="journal article" date="2013" name="Nature">
        <title>Draft genome of the wheat A-genome progenitor Triticum urartu.</title>
        <authorList>
            <person name="Ling H.Q."/>
            <person name="Zhao S."/>
            <person name="Liu D."/>
            <person name="Wang J."/>
            <person name="Sun H."/>
            <person name="Zhang C."/>
            <person name="Fan H."/>
            <person name="Li D."/>
            <person name="Dong L."/>
            <person name="Tao Y."/>
            <person name="Gao C."/>
            <person name="Wu H."/>
            <person name="Li Y."/>
            <person name="Cui Y."/>
            <person name="Guo X."/>
            <person name="Zheng S."/>
            <person name="Wang B."/>
            <person name="Yu K."/>
            <person name="Liang Q."/>
            <person name="Yang W."/>
            <person name="Lou X."/>
            <person name="Chen J."/>
            <person name="Feng M."/>
            <person name="Jian J."/>
            <person name="Zhang X."/>
            <person name="Luo G."/>
            <person name="Jiang Y."/>
            <person name="Liu J."/>
            <person name="Wang Z."/>
            <person name="Sha Y."/>
            <person name="Zhang B."/>
            <person name="Wu H."/>
            <person name="Tang D."/>
            <person name="Shen Q."/>
            <person name="Xue P."/>
            <person name="Zou S."/>
            <person name="Wang X."/>
            <person name="Liu X."/>
            <person name="Wang F."/>
            <person name="Yang Y."/>
            <person name="An X."/>
            <person name="Dong Z."/>
            <person name="Zhang K."/>
            <person name="Zhang X."/>
            <person name="Luo M.C."/>
            <person name="Dvorak J."/>
            <person name="Tong Y."/>
            <person name="Wang J."/>
            <person name="Yang H."/>
            <person name="Li Z."/>
            <person name="Wang D."/>
            <person name="Zhang A."/>
            <person name="Wang J."/>
        </authorList>
    </citation>
    <scope>NUCLEOTIDE SEQUENCE</scope>
    <source>
        <strain evidence="18">cv. G1812</strain>
    </source>
</reference>
<dbReference type="InterPro" id="IPR011009">
    <property type="entry name" value="Kinase-like_dom_sf"/>
</dbReference>
<evidence type="ECO:0000256" key="10">
    <source>
        <dbReference type="ARBA" id="ARBA00023136"/>
    </source>
</evidence>
<evidence type="ECO:0000313" key="17">
    <source>
        <dbReference type="EnsemblPlants" id="TuG1812G0700005435.01.T01.cds436189"/>
    </source>
</evidence>
<reference evidence="17" key="2">
    <citation type="submission" date="2018-03" db="EMBL/GenBank/DDBJ databases">
        <title>The Triticum urartu genome reveals the dynamic nature of wheat genome evolution.</title>
        <authorList>
            <person name="Ling H."/>
            <person name="Ma B."/>
            <person name="Shi X."/>
            <person name="Liu H."/>
            <person name="Dong L."/>
            <person name="Sun H."/>
            <person name="Cao Y."/>
            <person name="Gao Q."/>
            <person name="Zheng S."/>
            <person name="Li Y."/>
            <person name="Yu Y."/>
            <person name="Du H."/>
            <person name="Qi M."/>
            <person name="Li Y."/>
            <person name="Yu H."/>
            <person name="Cui Y."/>
            <person name="Wang N."/>
            <person name="Chen C."/>
            <person name="Wu H."/>
            <person name="Zhao Y."/>
            <person name="Zhang J."/>
            <person name="Li Y."/>
            <person name="Zhou W."/>
            <person name="Zhang B."/>
            <person name="Hu W."/>
            <person name="Eijk M."/>
            <person name="Tang J."/>
            <person name="Witsenboer H."/>
            <person name="Zhao S."/>
            <person name="Li Z."/>
            <person name="Zhang A."/>
            <person name="Wang D."/>
            <person name="Liang C."/>
        </authorList>
    </citation>
    <scope>NUCLEOTIDE SEQUENCE [LARGE SCALE GENOMIC DNA]</scope>
    <source>
        <strain evidence="17">cv. G1812</strain>
    </source>
</reference>
<evidence type="ECO:0000256" key="3">
    <source>
        <dbReference type="ARBA" id="ARBA00022679"/>
    </source>
</evidence>
<reference evidence="17" key="3">
    <citation type="submission" date="2022-06" db="UniProtKB">
        <authorList>
            <consortium name="EnsemblPlants"/>
        </authorList>
    </citation>
    <scope>IDENTIFICATION</scope>
</reference>
<feature type="domain" description="Protein kinase" evidence="16">
    <location>
        <begin position="15"/>
        <end position="287"/>
    </location>
</feature>